<evidence type="ECO:0000313" key="8">
    <source>
        <dbReference type="Proteomes" id="UP001282288"/>
    </source>
</evidence>
<dbReference type="Proteomes" id="UP001272987">
    <property type="component" value="Unassembled WGS sequence"/>
</dbReference>
<dbReference type="AlphaFoldDB" id="A0AAP6BB62"/>
<comment type="caution">
    <text evidence="5">The sequence shown here is derived from an EMBL/GenBank/DDBJ whole genome shotgun (WGS) entry which is preliminary data.</text>
</comment>
<dbReference type="Gene3D" id="3.20.20.60">
    <property type="entry name" value="Phosphoenolpyruvate-binding domains"/>
    <property type="match status" value="1"/>
</dbReference>
<evidence type="ECO:0000313" key="6">
    <source>
        <dbReference type="EMBL" id="MDX3022763.1"/>
    </source>
</evidence>
<dbReference type="Pfam" id="PF03328">
    <property type="entry name" value="HpcH_HpaI"/>
    <property type="match status" value="1"/>
</dbReference>
<dbReference type="PANTHER" id="PTHR30502">
    <property type="entry name" value="2-KETO-3-DEOXY-L-RHAMNONATE ALDOLASE"/>
    <property type="match status" value="1"/>
</dbReference>
<dbReference type="RefSeq" id="WP_010352802.1">
    <property type="nucleotide sequence ID" value="NZ_BCMK01000003.1"/>
</dbReference>
<keyword evidence="3 5" id="KW-0456">Lyase</keyword>
<proteinExistence type="inferred from homology"/>
<comment type="similarity">
    <text evidence="1">Belongs to the HpcH/HpaI aldolase family.</text>
</comment>
<gene>
    <name evidence="5" type="ORF">PV399_17010</name>
    <name evidence="6" type="ORF">PV666_33515</name>
</gene>
<dbReference type="GO" id="GO:0005737">
    <property type="term" value="C:cytoplasm"/>
    <property type="evidence" value="ECO:0007669"/>
    <property type="project" value="TreeGrafter"/>
</dbReference>
<name>A0AAP6BB62_9ACTN</name>
<dbReference type="InterPro" id="IPR040442">
    <property type="entry name" value="Pyrv_kinase-like_dom_sf"/>
</dbReference>
<dbReference type="Proteomes" id="UP001282288">
    <property type="component" value="Unassembled WGS sequence"/>
</dbReference>
<dbReference type="EMBL" id="JARAWC010000011">
    <property type="protein sequence ID" value="MDX2961405.1"/>
    <property type="molecule type" value="Genomic_DNA"/>
</dbReference>
<evidence type="ECO:0000259" key="4">
    <source>
        <dbReference type="Pfam" id="PF03328"/>
    </source>
</evidence>
<protein>
    <submittedName>
        <fullName evidence="5">Aldolase/citrate lyase family protein</fullName>
    </submittedName>
</protein>
<dbReference type="GO" id="GO:0016832">
    <property type="term" value="F:aldehyde-lyase activity"/>
    <property type="evidence" value="ECO:0007669"/>
    <property type="project" value="TreeGrafter"/>
</dbReference>
<dbReference type="SUPFAM" id="SSF51621">
    <property type="entry name" value="Phosphoenolpyruvate/pyruvate domain"/>
    <property type="match status" value="1"/>
</dbReference>
<sequence length="257" mass="26570">MTVPLPQGRAALGSFVLLPSPESAELHARCGYDFLLIDAQHGLFAESALHGLITAVELAGALPIVRVASGDHACIGRALDLGARAVVVPMVSTAAEAASAVAGCRYLPHGRRSYGPIRLLHTGRAAEPVGCFAMVETAEGVADVDAIAATPGLTGVFVGPTDLAISLGLPADHRVEDPVHDGAIQRVADACRRHGIAAAIQTSSAAEAQHRISQGYTLVSLRSDVALLTSASRDIAGSVRTATEHTRLPHRKSAHVT</sequence>
<dbReference type="GO" id="GO:0046872">
    <property type="term" value="F:metal ion binding"/>
    <property type="evidence" value="ECO:0007669"/>
    <property type="project" value="UniProtKB-KW"/>
</dbReference>
<dbReference type="GeneID" id="69812900"/>
<accession>A0AAP6BB62</accession>
<dbReference type="InterPro" id="IPR015813">
    <property type="entry name" value="Pyrv/PenolPyrv_kinase-like_dom"/>
</dbReference>
<dbReference type="InterPro" id="IPR050251">
    <property type="entry name" value="HpcH-HpaI_aldolase"/>
</dbReference>
<evidence type="ECO:0000313" key="5">
    <source>
        <dbReference type="EMBL" id="MDX2961405.1"/>
    </source>
</evidence>
<keyword evidence="2" id="KW-0479">Metal-binding</keyword>
<evidence type="ECO:0000256" key="3">
    <source>
        <dbReference type="ARBA" id="ARBA00023239"/>
    </source>
</evidence>
<reference evidence="5 7" key="1">
    <citation type="journal article" date="2023" name="Microb. Genom.">
        <title>Mesoterricola silvestris gen. nov., sp. nov., Mesoterricola sediminis sp. nov., Geothrix oryzae sp. nov., Geothrix edaphica sp. nov., Geothrix rubra sp. nov., and Geothrix limicola sp. nov., six novel members of Acidobacteriota isolated from soils.</title>
        <authorList>
            <person name="Weisberg A.J."/>
            <person name="Pearce E."/>
            <person name="Kramer C.G."/>
            <person name="Chang J.H."/>
            <person name="Clarke C.R."/>
        </authorList>
    </citation>
    <scope>NUCLEOTIDE SEQUENCE</scope>
    <source>
        <strain evidence="6 7">NB05-1H</strain>
        <strain evidence="5">NRRL_B-16521</strain>
    </source>
</reference>
<dbReference type="EMBL" id="JARAWP010000022">
    <property type="protein sequence ID" value="MDX3022763.1"/>
    <property type="molecule type" value="Genomic_DNA"/>
</dbReference>
<keyword evidence="7" id="KW-1185">Reference proteome</keyword>
<evidence type="ECO:0000313" key="7">
    <source>
        <dbReference type="Proteomes" id="UP001272987"/>
    </source>
</evidence>
<evidence type="ECO:0000256" key="2">
    <source>
        <dbReference type="ARBA" id="ARBA00022723"/>
    </source>
</evidence>
<dbReference type="PANTHER" id="PTHR30502:SF0">
    <property type="entry name" value="PHOSPHOENOLPYRUVATE CARBOXYLASE FAMILY PROTEIN"/>
    <property type="match status" value="1"/>
</dbReference>
<feature type="domain" description="HpcH/HpaI aldolase/citrate lyase" evidence="4">
    <location>
        <begin position="13"/>
        <end position="229"/>
    </location>
</feature>
<dbReference type="InterPro" id="IPR005000">
    <property type="entry name" value="Aldolase/citrate-lyase_domain"/>
</dbReference>
<evidence type="ECO:0000256" key="1">
    <source>
        <dbReference type="ARBA" id="ARBA00005568"/>
    </source>
</evidence>
<organism evidence="5 8">
    <name type="scientific">Streptomyces acidiscabies</name>
    <dbReference type="NCBI Taxonomy" id="42234"/>
    <lineage>
        <taxon>Bacteria</taxon>
        <taxon>Bacillati</taxon>
        <taxon>Actinomycetota</taxon>
        <taxon>Actinomycetes</taxon>
        <taxon>Kitasatosporales</taxon>
        <taxon>Streptomycetaceae</taxon>
        <taxon>Streptomyces</taxon>
    </lineage>
</organism>